<dbReference type="CDD" id="cd03784">
    <property type="entry name" value="GT1_Gtf-like"/>
    <property type="match status" value="1"/>
</dbReference>
<dbReference type="FunFam" id="3.40.50.2000:FF:000087">
    <property type="entry name" value="Glycosyltransferase"/>
    <property type="match status" value="1"/>
</dbReference>
<evidence type="ECO:0000256" key="2">
    <source>
        <dbReference type="ARBA" id="ARBA00022679"/>
    </source>
</evidence>
<dbReference type="PANTHER" id="PTHR48049">
    <property type="entry name" value="GLYCOSYLTRANSFERASE"/>
    <property type="match status" value="1"/>
</dbReference>
<dbReference type="PANTHER" id="PTHR48049:SF20">
    <property type="entry name" value="UDP-GLYCOSYLTRANSFERASE 79B4-RELATED"/>
    <property type="match status" value="1"/>
</dbReference>
<proteinExistence type="inferred from homology"/>
<name>A0A1J3K3C5_NOCCA</name>
<dbReference type="FunFam" id="3.40.50.2000:FF:000037">
    <property type="entry name" value="Glycosyltransferase"/>
    <property type="match status" value="1"/>
</dbReference>
<organism evidence="3">
    <name type="scientific">Noccaea caerulescens</name>
    <name type="common">Alpine penny-cress</name>
    <name type="synonym">Thlaspi caerulescens</name>
    <dbReference type="NCBI Taxonomy" id="107243"/>
    <lineage>
        <taxon>Eukaryota</taxon>
        <taxon>Viridiplantae</taxon>
        <taxon>Streptophyta</taxon>
        <taxon>Embryophyta</taxon>
        <taxon>Tracheophyta</taxon>
        <taxon>Spermatophyta</taxon>
        <taxon>Magnoliopsida</taxon>
        <taxon>eudicotyledons</taxon>
        <taxon>Gunneridae</taxon>
        <taxon>Pentapetalae</taxon>
        <taxon>rosids</taxon>
        <taxon>malvids</taxon>
        <taxon>Brassicales</taxon>
        <taxon>Brassicaceae</taxon>
        <taxon>Coluteocarpeae</taxon>
        <taxon>Noccaea</taxon>
    </lineage>
</organism>
<protein>
    <submittedName>
        <fullName evidence="3">UDP-glycosyltransferase 79B5</fullName>
    </submittedName>
</protein>
<dbReference type="EMBL" id="GEVM01006691">
    <property type="protein sequence ID" value="JAU99247.1"/>
    <property type="molecule type" value="Transcribed_RNA"/>
</dbReference>
<dbReference type="Pfam" id="PF00201">
    <property type="entry name" value="UDPGT"/>
    <property type="match status" value="1"/>
</dbReference>
<evidence type="ECO:0000313" key="3">
    <source>
        <dbReference type="EMBL" id="JAU99247.1"/>
    </source>
</evidence>
<dbReference type="InterPro" id="IPR050481">
    <property type="entry name" value="UDP-glycosyltransf_plant"/>
</dbReference>
<comment type="similarity">
    <text evidence="1">Belongs to the UDP-glycosyltransferase family.</text>
</comment>
<keyword evidence="2 3" id="KW-0808">Transferase</keyword>
<dbReference type="AlphaFoldDB" id="A0A1J3K3C5"/>
<sequence length="450" mass="50104">MGSKFHAFLYPFFGFGHMIPYVHLANKLAEKGHRVTFLLPKKAKLQLEPLSLFPDSIVFDPLTVPHVDGLPVGAETTSDIPNPTGNIISDAMDLLRGQIEAKVRALKPDIIFFDFADWVPEMAKEFGVKSVSYQIVSAVFVAMALAPGAELGLHQPPGYPSSKMVLRGYDANLCSLFASSCPRILRRIATGLKNCDVISIRTCTELEGEYLGFIERECQKKVHLTGPLLPKLQEKRDKPLEDRWNQWLDGLKPSSVVFCAFGSQVFLEKEQFQELCLGMELTGLPFLVAVKPPKGSSTTQEALPEGFEERVKGRGIIWGEWLDQPLILSHRSVGCFVNHCGFGTMWESLVSDCQIVHIPQLADQVLTTRLLAEELEVSVKVQREDSGWFSKESLRDAVTSVMDKDSEIGNLVKRNHKKLRETLVSPGLLSGYADKFVEALENEVNNTKSS</sequence>
<accession>A0A1J3K3C5</accession>
<reference evidence="3" key="1">
    <citation type="submission" date="2016-07" db="EMBL/GenBank/DDBJ databases">
        <title>De novo transcriptome assembly of four accessions of the metal hyperaccumulator plant Noccaea caerulescens.</title>
        <authorList>
            <person name="Blande D."/>
            <person name="Halimaa P."/>
            <person name="Tervahauta A.I."/>
            <person name="Aarts M.G."/>
            <person name="Karenlampi S.O."/>
        </authorList>
    </citation>
    <scope>NUCLEOTIDE SEQUENCE</scope>
</reference>
<gene>
    <name evidence="3" type="ORF">MP_TR23610_c0_g1_i1_g.69021</name>
</gene>
<dbReference type="SUPFAM" id="SSF53756">
    <property type="entry name" value="UDP-Glycosyltransferase/glycogen phosphorylase"/>
    <property type="match status" value="1"/>
</dbReference>
<dbReference type="Gene3D" id="3.40.50.2000">
    <property type="entry name" value="Glycogen Phosphorylase B"/>
    <property type="match status" value="2"/>
</dbReference>
<evidence type="ECO:0000256" key="1">
    <source>
        <dbReference type="ARBA" id="ARBA00009995"/>
    </source>
</evidence>
<dbReference type="InterPro" id="IPR002213">
    <property type="entry name" value="UDP_glucos_trans"/>
</dbReference>
<dbReference type="GO" id="GO:0035251">
    <property type="term" value="F:UDP-glucosyltransferase activity"/>
    <property type="evidence" value="ECO:0007669"/>
    <property type="project" value="InterPro"/>
</dbReference>